<dbReference type="Gene3D" id="3.30.360.10">
    <property type="entry name" value="Dihydrodipicolinate Reductase, domain 2"/>
    <property type="match status" value="1"/>
</dbReference>
<keyword evidence="5" id="KW-1185">Reference proteome</keyword>
<feature type="domain" description="GFO/IDH/MocA-like oxidoreductase" evidence="3">
    <location>
        <begin position="133"/>
        <end position="265"/>
    </location>
</feature>
<protein>
    <submittedName>
        <fullName evidence="4">Gfo/Idh/MocA family oxidoreductase</fullName>
    </submittedName>
</protein>
<dbReference type="GO" id="GO:0016491">
    <property type="term" value="F:oxidoreductase activity"/>
    <property type="evidence" value="ECO:0007669"/>
    <property type="project" value="UniProtKB-KW"/>
</dbReference>
<dbReference type="InterPro" id="IPR036291">
    <property type="entry name" value="NAD(P)-bd_dom_sf"/>
</dbReference>
<feature type="domain" description="Gfo/Idh/MocA-like oxidoreductase N-terminal" evidence="2">
    <location>
        <begin position="4"/>
        <end position="125"/>
    </location>
</feature>
<dbReference type="SUPFAM" id="SSF51735">
    <property type="entry name" value="NAD(P)-binding Rossmann-fold domains"/>
    <property type="match status" value="1"/>
</dbReference>
<organism evidence="4 5">
    <name type="scientific">Gehongia tenuis</name>
    <dbReference type="NCBI Taxonomy" id="2763655"/>
    <lineage>
        <taxon>Bacteria</taxon>
        <taxon>Bacillati</taxon>
        <taxon>Bacillota</taxon>
        <taxon>Clostridia</taxon>
        <taxon>Christensenellales</taxon>
        <taxon>Christensenellaceae</taxon>
        <taxon>Gehongia</taxon>
    </lineage>
</organism>
<keyword evidence="1" id="KW-0560">Oxidoreductase</keyword>
<dbReference type="InterPro" id="IPR000683">
    <property type="entry name" value="Gfo/Idh/MocA-like_OxRdtase_N"/>
</dbReference>
<gene>
    <name evidence="4" type="ORF">H8696_05585</name>
</gene>
<dbReference type="Pfam" id="PF22725">
    <property type="entry name" value="GFO_IDH_MocA_C3"/>
    <property type="match status" value="1"/>
</dbReference>
<evidence type="ECO:0000256" key="1">
    <source>
        <dbReference type="ARBA" id="ARBA00023002"/>
    </source>
</evidence>
<evidence type="ECO:0000313" key="5">
    <source>
        <dbReference type="Proteomes" id="UP000623172"/>
    </source>
</evidence>
<dbReference type="GO" id="GO:0000166">
    <property type="term" value="F:nucleotide binding"/>
    <property type="evidence" value="ECO:0007669"/>
    <property type="project" value="InterPro"/>
</dbReference>
<evidence type="ECO:0000313" key="4">
    <source>
        <dbReference type="EMBL" id="MBC8531317.1"/>
    </source>
</evidence>
<evidence type="ECO:0000259" key="2">
    <source>
        <dbReference type="Pfam" id="PF01408"/>
    </source>
</evidence>
<dbReference type="Proteomes" id="UP000623172">
    <property type="component" value="Unassembled WGS sequence"/>
</dbReference>
<dbReference type="InterPro" id="IPR050463">
    <property type="entry name" value="Gfo/Idh/MocA_oxidrdct_glycsds"/>
</dbReference>
<comment type="caution">
    <text evidence="4">The sequence shown here is derived from an EMBL/GenBank/DDBJ whole genome shotgun (WGS) entry which is preliminary data.</text>
</comment>
<name>A0A926HKT0_9FIRM</name>
<reference evidence="4" key="1">
    <citation type="submission" date="2020-08" db="EMBL/GenBank/DDBJ databases">
        <title>Genome public.</title>
        <authorList>
            <person name="Liu C."/>
            <person name="Sun Q."/>
        </authorList>
    </citation>
    <scope>NUCLEOTIDE SEQUENCE</scope>
    <source>
        <strain evidence="4">NSJ-53</strain>
    </source>
</reference>
<dbReference type="Gene3D" id="3.40.50.720">
    <property type="entry name" value="NAD(P)-binding Rossmann-like Domain"/>
    <property type="match status" value="1"/>
</dbReference>
<dbReference type="SUPFAM" id="SSF55347">
    <property type="entry name" value="Glyceraldehyde-3-phosphate dehydrogenase-like, C-terminal domain"/>
    <property type="match status" value="1"/>
</dbReference>
<dbReference type="PANTHER" id="PTHR43818">
    <property type="entry name" value="BCDNA.GH03377"/>
    <property type="match status" value="1"/>
</dbReference>
<sequence length="364" mass="39819">MEKFRIAIIGTGGIAHKHATAYLEMPDVEIVAGSDIVPGKARAFLDEFGLENAKAFENTQEMLDAIKPDAVSVCTYNSTHAECAIQAMRAGCDVLLEKPMTITLEDAIAIRKVEKETGKLLTVGFQPRYDGRMRKIKEIVQSGVLGKVYYVQTGGGRWRGIPGSTFIEKRYAGVGCLADIGCYSLDMVLNALGYPKPLTVSATAFNYFGTNPKYNKPEDAARFNVDDFCGAFIRLEGGITLDFRTAWAMHMDTTGATIFLGTDAGLKVEPAGTESHYGGAWDGSCGPVTLFHDKFDEPTSTPIPLHDLKEDRFYLKCRSFVDAVKENLPAPIPTSQIIYNQAIIDGIIRSNESGHEVTIEIPEI</sequence>
<dbReference type="Pfam" id="PF01408">
    <property type="entry name" value="GFO_IDH_MocA"/>
    <property type="match status" value="1"/>
</dbReference>
<evidence type="ECO:0000259" key="3">
    <source>
        <dbReference type="Pfam" id="PF22725"/>
    </source>
</evidence>
<dbReference type="EMBL" id="JACRSR010000001">
    <property type="protein sequence ID" value="MBC8531317.1"/>
    <property type="molecule type" value="Genomic_DNA"/>
</dbReference>
<dbReference type="RefSeq" id="WP_249315772.1">
    <property type="nucleotide sequence ID" value="NZ_JACRSR010000001.1"/>
</dbReference>
<dbReference type="PANTHER" id="PTHR43818:SF11">
    <property type="entry name" value="BCDNA.GH03377"/>
    <property type="match status" value="1"/>
</dbReference>
<dbReference type="InterPro" id="IPR055170">
    <property type="entry name" value="GFO_IDH_MocA-like_dom"/>
</dbReference>
<accession>A0A926HKT0</accession>
<proteinExistence type="predicted"/>
<dbReference type="AlphaFoldDB" id="A0A926HKT0"/>